<evidence type="ECO:0000256" key="7">
    <source>
        <dbReference type="RuleBase" id="RU363032"/>
    </source>
</evidence>
<accession>A0ABR7Z1V9</accession>
<sequence length="270" mass="28993">MHIKRYIAPTFLAAVVFVAVFAPWLPLFDRDAIDLASALQPPSANHWFGTDNLGRDTFTRVVYGSRTSLSIVVAAVGAGGGLGCLLGLLAGYRGGWFDAIIMRAADLQYSLPPVILALVATVALGTGMANLVIAISLATWPRFARIVRAEALHLRQRDFVLLAELGGASVARVLLQHLLPNMLNTVMVLATLDIGLVVTLEATLSFLGLGVQPPDPSWGTMIADGRAYLSQAWWLTALPGAILVATILAVNTTSHLLRQRQDERMEVAFV</sequence>
<keyword evidence="5 7" id="KW-1133">Transmembrane helix</keyword>
<keyword evidence="2 7" id="KW-0813">Transport</keyword>
<dbReference type="InterPro" id="IPR035906">
    <property type="entry name" value="MetI-like_sf"/>
</dbReference>
<dbReference type="PANTHER" id="PTHR43386">
    <property type="entry name" value="OLIGOPEPTIDE TRANSPORT SYSTEM PERMEASE PROTEIN APPC"/>
    <property type="match status" value="1"/>
</dbReference>
<dbReference type="Pfam" id="PF00528">
    <property type="entry name" value="BPD_transp_1"/>
    <property type="match status" value="1"/>
</dbReference>
<keyword evidence="10" id="KW-1185">Reference proteome</keyword>
<organism evidence="9 10">
    <name type="scientific">Pseudomonas typographi</name>
    <dbReference type="NCBI Taxonomy" id="2715964"/>
    <lineage>
        <taxon>Bacteria</taxon>
        <taxon>Pseudomonadati</taxon>
        <taxon>Pseudomonadota</taxon>
        <taxon>Gammaproteobacteria</taxon>
        <taxon>Pseudomonadales</taxon>
        <taxon>Pseudomonadaceae</taxon>
        <taxon>Pseudomonas</taxon>
    </lineage>
</organism>
<dbReference type="EMBL" id="JAAOCA010000013">
    <property type="protein sequence ID" value="MBD1599384.1"/>
    <property type="molecule type" value="Genomic_DNA"/>
</dbReference>
<comment type="caution">
    <text evidence="9">The sequence shown here is derived from an EMBL/GenBank/DDBJ whole genome shotgun (WGS) entry which is preliminary data.</text>
</comment>
<gene>
    <name evidence="9" type="ORF">HAQ05_11800</name>
</gene>
<keyword evidence="3" id="KW-1003">Cell membrane</keyword>
<evidence type="ECO:0000259" key="8">
    <source>
        <dbReference type="PROSITE" id="PS50928"/>
    </source>
</evidence>
<evidence type="ECO:0000313" key="10">
    <source>
        <dbReference type="Proteomes" id="UP000805841"/>
    </source>
</evidence>
<dbReference type="InterPro" id="IPR050366">
    <property type="entry name" value="BP-dependent_transpt_permease"/>
</dbReference>
<dbReference type="PROSITE" id="PS50928">
    <property type="entry name" value="ABC_TM1"/>
    <property type="match status" value="1"/>
</dbReference>
<comment type="subcellular location">
    <subcellularLocation>
        <location evidence="1 7">Cell membrane</location>
        <topology evidence="1 7">Multi-pass membrane protein</topology>
    </subcellularLocation>
</comment>
<evidence type="ECO:0000313" key="9">
    <source>
        <dbReference type="EMBL" id="MBD1599384.1"/>
    </source>
</evidence>
<feature type="transmembrane region" description="Helical" evidence="7">
    <location>
        <begin position="7"/>
        <end position="25"/>
    </location>
</feature>
<comment type="similarity">
    <text evidence="7">Belongs to the binding-protein-dependent transport system permease family.</text>
</comment>
<keyword evidence="4 7" id="KW-0812">Transmembrane</keyword>
<name>A0ABR7Z1V9_9PSED</name>
<feature type="transmembrane region" description="Helical" evidence="7">
    <location>
        <begin position="113"/>
        <end position="139"/>
    </location>
</feature>
<dbReference type="PANTHER" id="PTHR43386:SF1">
    <property type="entry name" value="D,D-DIPEPTIDE TRANSPORT SYSTEM PERMEASE PROTEIN DDPC-RELATED"/>
    <property type="match status" value="1"/>
</dbReference>
<proteinExistence type="inferred from homology"/>
<evidence type="ECO:0000256" key="1">
    <source>
        <dbReference type="ARBA" id="ARBA00004651"/>
    </source>
</evidence>
<evidence type="ECO:0000256" key="6">
    <source>
        <dbReference type="ARBA" id="ARBA00023136"/>
    </source>
</evidence>
<feature type="transmembrane region" description="Helical" evidence="7">
    <location>
        <begin position="231"/>
        <end position="250"/>
    </location>
</feature>
<dbReference type="SUPFAM" id="SSF161098">
    <property type="entry name" value="MetI-like"/>
    <property type="match status" value="1"/>
</dbReference>
<feature type="domain" description="ABC transmembrane type-1" evidence="8">
    <location>
        <begin position="65"/>
        <end position="254"/>
    </location>
</feature>
<protein>
    <submittedName>
        <fullName evidence="9">ABC transporter permease</fullName>
    </submittedName>
</protein>
<evidence type="ECO:0000256" key="5">
    <source>
        <dbReference type="ARBA" id="ARBA00022989"/>
    </source>
</evidence>
<evidence type="ECO:0000256" key="2">
    <source>
        <dbReference type="ARBA" id="ARBA00022448"/>
    </source>
</evidence>
<dbReference type="Gene3D" id="1.10.3720.10">
    <property type="entry name" value="MetI-like"/>
    <property type="match status" value="1"/>
</dbReference>
<reference evidence="9 10" key="1">
    <citation type="journal article" date="2020" name="Insects">
        <title>Bacteria Belonging to Pseudomonas typographi sp. nov. from the Bark Beetle Ips typographus Have Genomic Potential to Aid in the Host Ecology.</title>
        <authorList>
            <person name="Peral-Aranega E."/>
            <person name="Saati-Santamaria Z."/>
            <person name="Kolarik M."/>
            <person name="Rivas R."/>
            <person name="Garcia-Fraile P."/>
        </authorList>
    </citation>
    <scope>NUCLEOTIDE SEQUENCE [LARGE SCALE GENOMIC DNA]</scope>
    <source>
        <strain evidence="9 10">CA3A</strain>
    </source>
</reference>
<dbReference type="CDD" id="cd06261">
    <property type="entry name" value="TM_PBP2"/>
    <property type="match status" value="1"/>
</dbReference>
<dbReference type="InterPro" id="IPR000515">
    <property type="entry name" value="MetI-like"/>
</dbReference>
<evidence type="ECO:0000256" key="4">
    <source>
        <dbReference type="ARBA" id="ARBA00022692"/>
    </source>
</evidence>
<evidence type="ECO:0000256" key="3">
    <source>
        <dbReference type="ARBA" id="ARBA00022475"/>
    </source>
</evidence>
<dbReference type="Proteomes" id="UP000805841">
    <property type="component" value="Unassembled WGS sequence"/>
</dbReference>
<feature type="transmembrane region" description="Helical" evidence="7">
    <location>
        <begin position="69"/>
        <end position="92"/>
    </location>
</feature>
<dbReference type="RefSeq" id="WP_190420703.1">
    <property type="nucleotide sequence ID" value="NZ_JAAOCA010000013.1"/>
</dbReference>
<keyword evidence="6 7" id="KW-0472">Membrane</keyword>
<feature type="transmembrane region" description="Helical" evidence="7">
    <location>
        <begin position="187"/>
        <end position="211"/>
    </location>
</feature>